<feature type="non-terminal residue" evidence="2">
    <location>
        <position position="176"/>
    </location>
</feature>
<dbReference type="EMBL" id="CADCTN010000020">
    <property type="protein sequence ID" value="CAA9216109.1"/>
    <property type="molecule type" value="Genomic_DNA"/>
</dbReference>
<evidence type="ECO:0000313" key="2">
    <source>
        <dbReference type="EMBL" id="CAA9216109.1"/>
    </source>
</evidence>
<gene>
    <name evidence="2" type="ORF">AVDCRST_MAG52-391</name>
</gene>
<feature type="compositionally biased region" description="Gly residues" evidence="1">
    <location>
        <begin position="95"/>
        <end position="107"/>
    </location>
</feature>
<reference evidence="2" key="1">
    <citation type="submission" date="2020-02" db="EMBL/GenBank/DDBJ databases">
        <authorList>
            <person name="Meier V. D."/>
        </authorList>
    </citation>
    <scope>NUCLEOTIDE SEQUENCE</scope>
    <source>
        <strain evidence="2">AVDCRST_MAG52</strain>
    </source>
</reference>
<feature type="non-terminal residue" evidence="2">
    <location>
        <position position="1"/>
    </location>
</feature>
<protein>
    <submittedName>
        <fullName evidence="2">Uncharacterized protein</fullName>
    </submittedName>
</protein>
<feature type="compositionally biased region" description="Low complexity" evidence="1">
    <location>
        <begin position="21"/>
        <end position="35"/>
    </location>
</feature>
<dbReference type="AlphaFoldDB" id="A0A6J4H8A5"/>
<feature type="compositionally biased region" description="Basic and acidic residues" evidence="1">
    <location>
        <begin position="111"/>
        <end position="121"/>
    </location>
</feature>
<feature type="compositionally biased region" description="Basic and acidic residues" evidence="1">
    <location>
        <begin position="1"/>
        <end position="20"/>
    </location>
</feature>
<feature type="region of interest" description="Disordered" evidence="1">
    <location>
        <begin position="1"/>
        <end position="136"/>
    </location>
</feature>
<organism evidence="2">
    <name type="scientific">uncultured Blastococcus sp</name>
    <dbReference type="NCBI Taxonomy" id="217144"/>
    <lineage>
        <taxon>Bacteria</taxon>
        <taxon>Bacillati</taxon>
        <taxon>Actinomycetota</taxon>
        <taxon>Actinomycetes</taxon>
        <taxon>Geodermatophilales</taxon>
        <taxon>Geodermatophilaceae</taxon>
        <taxon>Blastococcus</taxon>
        <taxon>environmental samples</taxon>
    </lineage>
</organism>
<evidence type="ECO:0000256" key="1">
    <source>
        <dbReference type="SAM" id="MobiDB-lite"/>
    </source>
</evidence>
<proteinExistence type="predicted"/>
<accession>A0A6J4H8A5</accession>
<name>A0A6J4H8A5_9ACTN</name>
<feature type="compositionally biased region" description="Basic residues" evidence="1">
    <location>
        <begin position="55"/>
        <end position="67"/>
    </location>
</feature>
<sequence>DHTRDRYGPGDPPRCRDPGGRRAAAPGVPALVAGPDRGRLGRAHRARPPGPLDRRLRRRAGSRRRGQVHHDPRGGRARRRAHDDRRVRPAPAAGGRVGAAGGRGLAGRPGPVERGRPDPPELRPALPGRGRRGRLRDGLALVPGQARGRARRWPGTGQLGHVLRRGRAVLRSPALL</sequence>